<evidence type="ECO:0000259" key="4">
    <source>
        <dbReference type="Pfam" id="PF00149"/>
    </source>
</evidence>
<evidence type="ECO:0000256" key="3">
    <source>
        <dbReference type="ARBA" id="ARBA00022839"/>
    </source>
</evidence>
<dbReference type="InterPro" id="IPR050535">
    <property type="entry name" value="DNA_Repair-Maintenance_Comp"/>
</dbReference>
<name>A0A7C7ZG91_9ARCH</name>
<dbReference type="InterPro" id="IPR041796">
    <property type="entry name" value="Mre11_N"/>
</dbReference>
<sequence length="442" mass="48365">MASSSISQPPTSSSSRQPKLAITRATAPTLPGCCGSTSTIVATGRERAARNRVSPPEFLIDPGRSPSVKIFHCADTHLGYRAYSRHVPEGEPDAGLNLREADVYAAWDRLIAAAIAAKPDVVIHAGDLFDRVRPSNRAIDRALEGLHQLSQARVPTIIVAGNHETPRLRETGHVFRLLRRIPGIHPLFAGKPEQVTVGDLLVTGVAHSGQLAERVGEARPDPDAKLNLLVTHGAVSGIKEFRNSELNQAALPDATLQGGWDYVALGHYHEFTALGHNTWYCGSNERFSFSEEKEPKGYAMVELPGPQVEHYEITCRQFVTLSYDCQDKAGADGAGSSLTERLLTQLEATAPDDKVIRQRVWNISREEWSTVDRRALLQAARGAINYALNPEFSDTTVELQAAPELGTLLEEFRDYLAGQPLQKPAERDWLLEQVAELLGGKP</sequence>
<proteinExistence type="predicted"/>
<keyword evidence="2" id="KW-0378">Hydrolase</keyword>
<keyword evidence="1" id="KW-0540">Nuclease</keyword>
<feature type="domain" description="Calcineurin-like phosphoesterase" evidence="4">
    <location>
        <begin position="69"/>
        <end position="270"/>
    </location>
</feature>
<dbReference type="InterPro" id="IPR029052">
    <property type="entry name" value="Metallo-depent_PP-like"/>
</dbReference>
<organism evidence="5 6">
    <name type="scientific">Marine Group III euryarchaeote</name>
    <dbReference type="NCBI Taxonomy" id="2173149"/>
    <lineage>
        <taxon>Archaea</taxon>
        <taxon>Methanobacteriati</taxon>
        <taxon>Thermoplasmatota</taxon>
        <taxon>Thermoplasmata</taxon>
        <taxon>Candidatus Thermoprofundales</taxon>
    </lineage>
</organism>
<reference evidence="6" key="1">
    <citation type="journal article" date="2019" name="bioRxiv">
        <title>Genome diversification in globally distributed novel marine Proteobacteria is linked to environmental adaptation.</title>
        <authorList>
            <person name="Zhou Z."/>
            <person name="Tran P.Q."/>
            <person name="Kieft K."/>
            <person name="Anantharaman K."/>
        </authorList>
    </citation>
    <scope>NUCLEOTIDE SEQUENCE [LARGE SCALE GENOMIC DNA]</scope>
</reference>
<protein>
    <submittedName>
        <fullName evidence="5">Exonuclease SbcCD subunit D</fullName>
    </submittedName>
</protein>
<dbReference type="Gene3D" id="3.60.21.10">
    <property type="match status" value="1"/>
</dbReference>
<evidence type="ECO:0000313" key="5">
    <source>
        <dbReference type="EMBL" id="HIG63580.1"/>
    </source>
</evidence>
<dbReference type="PANTHER" id="PTHR30337">
    <property type="entry name" value="COMPONENT OF ATP-DEPENDENT DSDNA EXONUCLEASE"/>
    <property type="match status" value="1"/>
</dbReference>
<dbReference type="EMBL" id="DUAV01000022">
    <property type="protein sequence ID" value="HIG63580.1"/>
    <property type="molecule type" value="Genomic_DNA"/>
</dbReference>
<dbReference type="Pfam" id="PF00149">
    <property type="entry name" value="Metallophos"/>
    <property type="match status" value="1"/>
</dbReference>
<evidence type="ECO:0000256" key="1">
    <source>
        <dbReference type="ARBA" id="ARBA00022722"/>
    </source>
</evidence>
<dbReference type="Proteomes" id="UP000589516">
    <property type="component" value="Unassembled WGS sequence"/>
</dbReference>
<evidence type="ECO:0000313" key="6">
    <source>
        <dbReference type="Proteomes" id="UP000589516"/>
    </source>
</evidence>
<dbReference type="AlphaFoldDB" id="A0A7C7ZG91"/>
<comment type="caution">
    <text evidence="5">The sequence shown here is derived from an EMBL/GenBank/DDBJ whole genome shotgun (WGS) entry which is preliminary data.</text>
</comment>
<accession>A0A7C7ZG91</accession>
<dbReference type="PANTHER" id="PTHR30337:SF0">
    <property type="entry name" value="NUCLEASE SBCCD SUBUNIT D"/>
    <property type="match status" value="1"/>
</dbReference>
<gene>
    <name evidence="5" type="ORF">EYQ16_03570</name>
</gene>
<dbReference type="InterPro" id="IPR004843">
    <property type="entry name" value="Calcineurin-like_PHP"/>
</dbReference>
<keyword evidence="3 5" id="KW-0269">Exonuclease</keyword>
<evidence type="ECO:0000256" key="2">
    <source>
        <dbReference type="ARBA" id="ARBA00022801"/>
    </source>
</evidence>
<dbReference type="CDD" id="cd00840">
    <property type="entry name" value="MPP_Mre11_N"/>
    <property type="match status" value="1"/>
</dbReference>
<dbReference type="GO" id="GO:0004527">
    <property type="term" value="F:exonuclease activity"/>
    <property type="evidence" value="ECO:0007669"/>
    <property type="project" value="UniProtKB-KW"/>
</dbReference>
<dbReference type="SUPFAM" id="SSF56300">
    <property type="entry name" value="Metallo-dependent phosphatases"/>
    <property type="match status" value="1"/>
</dbReference>